<evidence type="ECO:0000313" key="3">
    <source>
        <dbReference type="Proteomes" id="UP000030686"/>
    </source>
</evidence>
<reference evidence="2" key="1">
    <citation type="journal article" date="2014" name="Nat. Commun.">
        <title>Multiple recent horizontal transfers of a large genomic region in cheese making fungi.</title>
        <authorList>
            <person name="Cheeseman K."/>
            <person name="Ropars J."/>
            <person name="Renault P."/>
            <person name="Dupont J."/>
            <person name="Gouzy J."/>
            <person name="Branca A."/>
            <person name="Abraham A.L."/>
            <person name="Ceppi M."/>
            <person name="Conseiller E."/>
            <person name="Debuchy R."/>
            <person name="Malagnac F."/>
            <person name="Goarin A."/>
            <person name="Silar P."/>
            <person name="Lacoste S."/>
            <person name="Sallet E."/>
            <person name="Bensimon A."/>
            <person name="Giraud T."/>
            <person name="Brygoo Y."/>
        </authorList>
    </citation>
    <scope>NUCLEOTIDE SEQUENCE [LARGE SCALE GENOMIC DNA]</scope>
    <source>
        <strain evidence="2">FM164</strain>
    </source>
</reference>
<evidence type="ECO:0000313" key="2">
    <source>
        <dbReference type="EMBL" id="CDM27828.1"/>
    </source>
</evidence>
<evidence type="ECO:0000256" key="1">
    <source>
        <dbReference type="SAM" id="MobiDB-lite"/>
    </source>
</evidence>
<dbReference type="EMBL" id="HG792015">
    <property type="protein sequence ID" value="CDM27828.1"/>
    <property type="molecule type" value="Genomic_DNA"/>
</dbReference>
<name>W6PUE7_PENRF</name>
<dbReference type="AlphaFoldDB" id="W6PUE7"/>
<proteinExistence type="predicted"/>
<keyword evidence="3" id="KW-1185">Reference proteome</keyword>
<organism evidence="2 3">
    <name type="scientific">Penicillium roqueforti (strain FM164)</name>
    <dbReference type="NCBI Taxonomy" id="1365484"/>
    <lineage>
        <taxon>Eukaryota</taxon>
        <taxon>Fungi</taxon>
        <taxon>Dikarya</taxon>
        <taxon>Ascomycota</taxon>
        <taxon>Pezizomycotina</taxon>
        <taxon>Eurotiomycetes</taxon>
        <taxon>Eurotiomycetidae</taxon>
        <taxon>Eurotiales</taxon>
        <taxon>Aspergillaceae</taxon>
        <taxon>Penicillium</taxon>
    </lineage>
</organism>
<feature type="compositionally biased region" description="Basic and acidic residues" evidence="1">
    <location>
        <begin position="14"/>
        <end position="24"/>
    </location>
</feature>
<sequence length="63" mass="6950">MEDAGRLLPGTPKQQRESFGARDAARKKAVEGQYRLHGSQCHLTIRQAEVCFVSSEFAASTRA</sequence>
<gene>
    <name evidence="2" type="ORF">PROQFM164_S01g001639</name>
</gene>
<feature type="region of interest" description="Disordered" evidence="1">
    <location>
        <begin position="1"/>
        <end position="24"/>
    </location>
</feature>
<protein>
    <submittedName>
        <fullName evidence="2">Genomic scaffold, ProqFM164S01</fullName>
    </submittedName>
</protein>
<accession>W6PUE7</accession>
<dbReference type="Proteomes" id="UP000030686">
    <property type="component" value="Unassembled WGS sequence"/>
</dbReference>